<dbReference type="Gene3D" id="3.20.20.370">
    <property type="entry name" value="Glycoside hydrolase/deacetylase"/>
    <property type="match status" value="1"/>
</dbReference>
<gene>
    <name evidence="5" type="ORF">QIS96_36915</name>
</gene>
<sequence>MRRRLLRNGTTAVSLLVLAAVTVSCEEAGKDAPQDGAGAAKSADELQGSRSATPGHQSRSPQPAKPPAPEKVGANELAAVPVLMYHQIVEKPSSVYDRTPEAFRAELERLAREKYVPVTAGDYAAGTMDIPAGTHPVVLTFDDSTDSQLRLGADGEPVDDCAVGILREVAREHPDFKARATFFVNGGAFSATGHKTALAWLHENGFEIGNHTRDHADLAGSGADGARRQIAEGQESILRDVPGAEVASLALPFGIQPAPASVALSGSAGGTAYENRGVYLVGAGPAPSPYAASFDPAGIPRIRSAPLKGQDAQYGSAHWLDQLADGAVARYTSDGDPDRVSYPKDTSAKPGKQPGGKLRPY</sequence>
<feature type="region of interest" description="Disordered" evidence="2">
    <location>
        <begin position="330"/>
        <end position="361"/>
    </location>
</feature>
<evidence type="ECO:0000259" key="4">
    <source>
        <dbReference type="Pfam" id="PF01522"/>
    </source>
</evidence>
<proteinExistence type="predicted"/>
<reference evidence="5 6" key="1">
    <citation type="submission" date="2023-05" db="EMBL/GenBank/DDBJ databases">
        <title>Draft genome sequence of Streptomyces sp. B-S-A6 isolated from a cave soil in Thailand.</title>
        <authorList>
            <person name="Chamroensaksri N."/>
            <person name="Muangham S."/>
        </authorList>
    </citation>
    <scope>NUCLEOTIDE SEQUENCE [LARGE SCALE GENOMIC DNA]</scope>
    <source>
        <strain evidence="5 6">B-S-A6</strain>
    </source>
</reference>
<evidence type="ECO:0000313" key="5">
    <source>
        <dbReference type="EMBL" id="MDI3409389.1"/>
    </source>
</evidence>
<dbReference type="Proteomes" id="UP001223978">
    <property type="component" value="Unassembled WGS sequence"/>
</dbReference>
<dbReference type="InterPro" id="IPR051398">
    <property type="entry name" value="Polysacch_Deacetylase"/>
</dbReference>
<feature type="domain" description="NodB homology" evidence="4">
    <location>
        <begin position="134"/>
        <end position="257"/>
    </location>
</feature>
<dbReference type="EMBL" id="JASCIQ010000072">
    <property type="protein sequence ID" value="MDI3409389.1"/>
    <property type="molecule type" value="Genomic_DNA"/>
</dbReference>
<evidence type="ECO:0000256" key="3">
    <source>
        <dbReference type="SAM" id="SignalP"/>
    </source>
</evidence>
<feature type="region of interest" description="Disordered" evidence="2">
    <location>
        <begin position="29"/>
        <end position="71"/>
    </location>
</feature>
<accession>A0ABT6SNH0</accession>
<comment type="caution">
    <text evidence="5">The sequence shown here is derived from an EMBL/GenBank/DDBJ whole genome shotgun (WGS) entry which is preliminary data.</text>
</comment>
<evidence type="ECO:0000313" key="6">
    <source>
        <dbReference type="Proteomes" id="UP001223978"/>
    </source>
</evidence>
<dbReference type="InterPro" id="IPR002509">
    <property type="entry name" value="NODB_dom"/>
</dbReference>
<evidence type="ECO:0000256" key="1">
    <source>
        <dbReference type="ARBA" id="ARBA00022729"/>
    </source>
</evidence>
<dbReference type="PANTHER" id="PTHR34216">
    <property type="match status" value="1"/>
</dbReference>
<evidence type="ECO:0000256" key="2">
    <source>
        <dbReference type="SAM" id="MobiDB-lite"/>
    </source>
</evidence>
<keyword evidence="6" id="KW-1185">Reference proteome</keyword>
<name>A0ABT6SNH0_9ACTN</name>
<feature type="signal peptide" evidence="3">
    <location>
        <begin position="1"/>
        <end position="19"/>
    </location>
</feature>
<organism evidence="5 6">
    <name type="scientific">Streptomyces cavernicola</name>
    <dbReference type="NCBI Taxonomy" id="3043613"/>
    <lineage>
        <taxon>Bacteria</taxon>
        <taxon>Bacillati</taxon>
        <taxon>Actinomycetota</taxon>
        <taxon>Actinomycetes</taxon>
        <taxon>Kitasatosporales</taxon>
        <taxon>Streptomycetaceae</taxon>
        <taxon>Streptomyces</taxon>
    </lineage>
</organism>
<dbReference type="RefSeq" id="WP_282547257.1">
    <property type="nucleotide sequence ID" value="NZ_JASCIQ010000072.1"/>
</dbReference>
<dbReference type="SUPFAM" id="SSF88713">
    <property type="entry name" value="Glycoside hydrolase/deacetylase"/>
    <property type="match status" value="1"/>
</dbReference>
<feature type="chain" id="PRO_5045761580" evidence="3">
    <location>
        <begin position="20"/>
        <end position="361"/>
    </location>
</feature>
<dbReference type="PROSITE" id="PS51257">
    <property type="entry name" value="PROKAR_LIPOPROTEIN"/>
    <property type="match status" value="1"/>
</dbReference>
<dbReference type="InterPro" id="IPR011330">
    <property type="entry name" value="Glyco_hydro/deAcase_b/a-brl"/>
</dbReference>
<protein>
    <submittedName>
        <fullName evidence="5">Polysaccharide deacetylase family protein</fullName>
    </submittedName>
</protein>
<dbReference type="Pfam" id="PF01522">
    <property type="entry name" value="Polysacc_deac_1"/>
    <property type="match status" value="1"/>
</dbReference>
<dbReference type="PANTHER" id="PTHR34216:SF11">
    <property type="entry name" value="CHITOOLIGOSACCHARIDE DEACETYLASE"/>
    <property type="match status" value="1"/>
</dbReference>
<feature type="compositionally biased region" description="Polar residues" evidence="2">
    <location>
        <begin position="48"/>
        <end position="61"/>
    </location>
</feature>
<keyword evidence="1 3" id="KW-0732">Signal</keyword>